<dbReference type="AlphaFoldDB" id="A0A090FD47"/>
<accession>A0A090FD47</accession>
<name>A0A090FD47_MESPL</name>
<protein>
    <submittedName>
        <fullName evidence="1">Uncharacterized protein</fullName>
    </submittedName>
</protein>
<evidence type="ECO:0000313" key="2">
    <source>
        <dbReference type="Proteomes" id="UP000046373"/>
    </source>
</evidence>
<reference evidence="1 2" key="1">
    <citation type="submission" date="2014-08" db="EMBL/GenBank/DDBJ databases">
        <authorList>
            <person name="Moulin Lionel"/>
        </authorList>
    </citation>
    <scope>NUCLEOTIDE SEQUENCE [LARGE SCALE GENOMIC DNA]</scope>
</reference>
<evidence type="ECO:0000313" key="1">
    <source>
        <dbReference type="EMBL" id="CDX39484.1"/>
    </source>
</evidence>
<proteinExistence type="predicted"/>
<organism evidence="1 2">
    <name type="scientific">Mesorhizobium plurifarium</name>
    <dbReference type="NCBI Taxonomy" id="69974"/>
    <lineage>
        <taxon>Bacteria</taxon>
        <taxon>Pseudomonadati</taxon>
        <taxon>Pseudomonadota</taxon>
        <taxon>Alphaproteobacteria</taxon>
        <taxon>Hyphomicrobiales</taxon>
        <taxon>Phyllobacteriaceae</taxon>
        <taxon>Mesorhizobium</taxon>
    </lineage>
</organism>
<sequence length="74" mass="8354">MAIASAINTGRFAWHVNLKVGPAAGQSRSMQTKAQCKFSARIRLFVYKSSPVRYVAACRRGRVWRHTNIMRSSL</sequence>
<dbReference type="EMBL" id="CCNB01000019">
    <property type="protein sequence ID" value="CDX39484.1"/>
    <property type="molecule type" value="Genomic_DNA"/>
</dbReference>
<dbReference type="Proteomes" id="UP000046373">
    <property type="component" value="Unassembled WGS sequence"/>
</dbReference>
<gene>
    <name evidence="1" type="ORF">MPLDJ20_260018</name>
</gene>